<accession>A0A2T0Q4Y4</accession>
<feature type="region of interest" description="Disordered" evidence="1">
    <location>
        <begin position="1"/>
        <end position="30"/>
    </location>
</feature>
<keyword evidence="3" id="KW-1185">Reference proteome</keyword>
<evidence type="ECO:0008006" key="4">
    <source>
        <dbReference type="Google" id="ProtNLM"/>
    </source>
</evidence>
<proteinExistence type="predicted"/>
<evidence type="ECO:0000313" key="3">
    <source>
        <dbReference type="Proteomes" id="UP000237846"/>
    </source>
</evidence>
<gene>
    <name evidence="2" type="ORF">CLV72_104341</name>
</gene>
<dbReference type="RefSeq" id="WP_106246203.1">
    <property type="nucleotide sequence ID" value="NZ_PVZC01000004.1"/>
</dbReference>
<comment type="caution">
    <text evidence="2">The sequence shown here is derived from an EMBL/GenBank/DDBJ whole genome shotgun (WGS) entry which is preliminary data.</text>
</comment>
<sequence>MSDVREPTGSERPPADAPAGAHTATAEPPGVARYDRAVAHAEAGRLSEAAALFEELAGGADPRERARAALGLAVVRHDQGDPEAARLADELAIGTGDPEFAPRAACHLAVCREQAGDPEGARAAWHRVLDFERSPYAGIAHRGLAAIAAAAGEHDQARRHWQDAIDTGDPEALVPAAQDLAQHHLDRGDPERACQVLELALRGADDPGLRAVLAIGRLEQAIAALAGAGERGLPDAGRGGLPLAVELLGRLLPLRGRAEEAADVWRAGLGHPDPGVAAEVRARLRRGFPVDPGAGGAAGPGPAVWWEEYLESAVAHDRLPVLADEAFAALDRVCAALAAEGGAASGAAAAAEVTAAYGWGGALAASVADRSERPGASAGGRD</sequence>
<reference evidence="2 3" key="1">
    <citation type="submission" date="2018-03" db="EMBL/GenBank/DDBJ databases">
        <title>Genomic Encyclopedia of Archaeal and Bacterial Type Strains, Phase II (KMG-II): from individual species to whole genera.</title>
        <authorList>
            <person name="Goeker M."/>
        </authorList>
    </citation>
    <scope>NUCLEOTIDE SEQUENCE [LARGE SCALE GENOMIC DNA]</scope>
    <source>
        <strain evidence="2 3">DSM 45601</strain>
    </source>
</reference>
<feature type="compositionally biased region" description="Low complexity" evidence="1">
    <location>
        <begin position="17"/>
        <end position="30"/>
    </location>
</feature>
<protein>
    <recommendedName>
        <fullName evidence="4">Tetratricopeptide repeat protein</fullName>
    </recommendedName>
</protein>
<dbReference type="InterPro" id="IPR011990">
    <property type="entry name" value="TPR-like_helical_dom_sf"/>
</dbReference>
<dbReference type="Gene3D" id="1.25.40.10">
    <property type="entry name" value="Tetratricopeptide repeat domain"/>
    <property type="match status" value="1"/>
</dbReference>
<name>A0A2T0Q4Y4_9ACTN</name>
<dbReference type="SUPFAM" id="SSF81901">
    <property type="entry name" value="HCP-like"/>
    <property type="match status" value="1"/>
</dbReference>
<dbReference type="EMBL" id="PVZC01000004">
    <property type="protein sequence ID" value="PRX98761.1"/>
    <property type="molecule type" value="Genomic_DNA"/>
</dbReference>
<organism evidence="2 3">
    <name type="scientific">Allonocardiopsis opalescens</name>
    <dbReference type="NCBI Taxonomy" id="1144618"/>
    <lineage>
        <taxon>Bacteria</taxon>
        <taxon>Bacillati</taxon>
        <taxon>Actinomycetota</taxon>
        <taxon>Actinomycetes</taxon>
        <taxon>Streptosporangiales</taxon>
        <taxon>Allonocardiopsis</taxon>
    </lineage>
</organism>
<dbReference type="OrthoDB" id="3531090at2"/>
<evidence type="ECO:0000313" key="2">
    <source>
        <dbReference type="EMBL" id="PRX98761.1"/>
    </source>
</evidence>
<dbReference type="Proteomes" id="UP000237846">
    <property type="component" value="Unassembled WGS sequence"/>
</dbReference>
<dbReference type="AlphaFoldDB" id="A0A2T0Q4Y4"/>
<evidence type="ECO:0000256" key="1">
    <source>
        <dbReference type="SAM" id="MobiDB-lite"/>
    </source>
</evidence>